<reference evidence="1" key="1">
    <citation type="submission" date="2020-10" db="EMBL/GenBank/DDBJ databases">
        <authorList>
            <person name="Gilroy R."/>
        </authorList>
    </citation>
    <scope>NUCLEOTIDE SEQUENCE</scope>
    <source>
        <strain evidence="1">10192</strain>
    </source>
</reference>
<reference evidence="1" key="2">
    <citation type="journal article" date="2021" name="PeerJ">
        <title>Extensive microbial diversity within the chicken gut microbiome revealed by metagenomics and culture.</title>
        <authorList>
            <person name="Gilroy R."/>
            <person name="Ravi A."/>
            <person name="Getino M."/>
            <person name="Pursley I."/>
            <person name="Horton D.L."/>
            <person name="Alikhan N.F."/>
            <person name="Baker D."/>
            <person name="Gharbi K."/>
            <person name="Hall N."/>
            <person name="Watson M."/>
            <person name="Adriaenssens E.M."/>
            <person name="Foster-Nyarko E."/>
            <person name="Jarju S."/>
            <person name="Secka A."/>
            <person name="Antonio M."/>
            <person name="Oren A."/>
            <person name="Chaudhuri R.R."/>
            <person name="La Ragione R."/>
            <person name="Hildebrand F."/>
            <person name="Pallen M.J."/>
        </authorList>
    </citation>
    <scope>NUCLEOTIDE SEQUENCE</scope>
    <source>
        <strain evidence="1">10192</strain>
    </source>
</reference>
<accession>A0A9D9DRW4</accession>
<sequence>MKDKKVMDMEDLMVDYAEMTSFNFDSLDYQQVRDLHKVTGDSEYDGMPAPEKYGKFDLIDLFHSFITQKD</sequence>
<dbReference type="EMBL" id="JADIND010000128">
    <property type="protein sequence ID" value="MBO8430930.1"/>
    <property type="molecule type" value="Genomic_DNA"/>
</dbReference>
<dbReference type="Proteomes" id="UP000823632">
    <property type="component" value="Unassembled WGS sequence"/>
</dbReference>
<comment type="caution">
    <text evidence="1">The sequence shown here is derived from an EMBL/GenBank/DDBJ whole genome shotgun (WGS) entry which is preliminary data.</text>
</comment>
<gene>
    <name evidence="1" type="ORF">IAC76_06035</name>
</gene>
<proteinExistence type="predicted"/>
<name>A0A9D9DRW4_9BACT</name>
<evidence type="ECO:0000313" key="2">
    <source>
        <dbReference type="Proteomes" id="UP000823632"/>
    </source>
</evidence>
<organism evidence="1 2">
    <name type="scientific">Candidatus Scatousia excrementipullorum</name>
    <dbReference type="NCBI Taxonomy" id="2840936"/>
    <lineage>
        <taxon>Bacteria</taxon>
        <taxon>Candidatus Scatousia</taxon>
    </lineage>
</organism>
<evidence type="ECO:0000313" key="1">
    <source>
        <dbReference type="EMBL" id="MBO8430930.1"/>
    </source>
</evidence>
<dbReference type="AlphaFoldDB" id="A0A9D9DRW4"/>
<protein>
    <submittedName>
        <fullName evidence="1">Uncharacterized protein</fullName>
    </submittedName>
</protein>